<feature type="domain" description="Fibronectin type-III" evidence="2">
    <location>
        <begin position="20"/>
        <end position="111"/>
    </location>
</feature>
<dbReference type="EMBL" id="JAHUTJ010066065">
    <property type="protein sequence ID" value="MED6289980.1"/>
    <property type="molecule type" value="Genomic_DNA"/>
</dbReference>
<dbReference type="Pfam" id="PF00041">
    <property type="entry name" value="fn3"/>
    <property type="match status" value="1"/>
</dbReference>
<evidence type="ECO:0000313" key="3">
    <source>
        <dbReference type="EMBL" id="MED6289980.1"/>
    </source>
</evidence>
<feature type="domain" description="Fibronectin type-III" evidence="2">
    <location>
        <begin position="540"/>
        <end position="625"/>
    </location>
</feature>
<dbReference type="InterPro" id="IPR013783">
    <property type="entry name" value="Ig-like_fold"/>
</dbReference>
<reference evidence="3 4" key="1">
    <citation type="submission" date="2021-06" db="EMBL/GenBank/DDBJ databases">
        <authorList>
            <person name="Palmer J.M."/>
        </authorList>
    </citation>
    <scope>NUCLEOTIDE SEQUENCE [LARGE SCALE GENOMIC DNA]</scope>
    <source>
        <strain evidence="3 4">CL_MEX2019</strain>
        <tissue evidence="3">Muscle</tissue>
    </source>
</reference>
<keyword evidence="1" id="KW-0732">Signal</keyword>
<dbReference type="PANTHER" id="PTHR47135">
    <property type="entry name" value="FIBRONECTIN TYPE III DOMAIN-CONTAINING PROTEIN 7"/>
    <property type="match status" value="1"/>
</dbReference>
<comment type="caution">
    <text evidence="3">The sequence shown here is derived from an EMBL/GenBank/DDBJ whole genome shotgun (WGS) entry which is preliminary data.</text>
</comment>
<feature type="signal peptide" evidence="1">
    <location>
        <begin position="1"/>
        <end position="20"/>
    </location>
</feature>
<proteinExistence type="predicted"/>
<dbReference type="Proteomes" id="UP001352852">
    <property type="component" value="Unassembled WGS sequence"/>
</dbReference>
<dbReference type="SMART" id="SM00060">
    <property type="entry name" value="FN3"/>
    <property type="match status" value="7"/>
</dbReference>
<organism evidence="3 4">
    <name type="scientific">Characodon lateralis</name>
    <dbReference type="NCBI Taxonomy" id="208331"/>
    <lineage>
        <taxon>Eukaryota</taxon>
        <taxon>Metazoa</taxon>
        <taxon>Chordata</taxon>
        <taxon>Craniata</taxon>
        <taxon>Vertebrata</taxon>
        <taxon>Euteleostomi</taxon>
        <taxon>Actinopterygii</taxon>
        <taxon>Neopterygii</taxon>
        <taxon>Teleostei</taxon>
        <taxon>Neoteleostei</taxon>
        <taxon>Acanthomorphata</taxon>
        <taxon>Ovalentaria</taxon>
        <taxon>Atherinomorphae</taxon>
        <taxon>Cyprinodontiformes</taxon>
        <taxon>Goodeidae</taxon>
        <taxon>Characodon</taxon>
    </lineage>
</organism>
<protein>
    <recommendedName>
        <fullName evidence="2">Fibronectin type-III domain-containing protein</fullName>
    </recommendedName>
</protein>
<accession>A0ABU7EV66</accession>
<dbReference type="SUPFAM" id="SSF49265">
    <property type="entry name" value="Fibronectin type III"/>
    <property type="match status" value="5"/>
</dbReference>
<evidence type="ECO:0000256" key="1">
    <source>
        <dbReference type="SAM" id="SignalP"/>
    </source>
</evidence>
<dbReference type="Gene3D" id="2.60.40.10">
    <property type="entry name" value="Immunoglobulins"/>
    <property type="match status" value="5"/>
</dbReference>
<dbReference type="InterPro" id="IPR003961">
    <property type="entry name" value="FN3_dom"/>
</dbReference>
<dbReference type="PANTHER" id="PTHR47135:SF1">
    <property type="entry name" value="FIBRONECTIN TYPE III DOMAIN-CONTAINING PROTEIN 7"/>
    <property type="match status" value="1"/>
</dbReference>
<dbReference type="PROSITE" id="PS50853">
    <property type="entry name" value="FN3"/>
    <property type="match status" value="5"/>
</dbReference>
<name>A0ABU7EV66_9TELE</name>
<sequence>MGLHRIKLLLLFTFTGVCTAQNDITLSVFTVTSKSMTVQWSGHSGASSYKITATPKNSPEQPVFAQFSGNTVMGSVNSLSPNTVYTMQLEAMDNALNVLSSAETVETTAPDVPSIDQAYSKTSDSITVEFVRVSGATSYILRAESKTGDFFLEMAVTDSPGTVVGLQPYTDYILSVMSVNSGGRSQPSYPIEARTVVIAPKLNTSSASNDSILVTWSPVEHAIFYKLIMIREGSSTRLVLNTTDTTMKFDNLESGTSYCIKGMAWDAEGRIGDDLTVCQITRPQTPDVTHVQVTPGRSLGIAVYWMMVQGATSYMGLTSNGQNCSTKDSYCYILPQECGQNHSVYVIAYNKAGPSSPSLPAAYITYPCPTENIWVEEPTAGNCSVVWENVPLVDYYVAFIKRDDGTEKSCNTTKTTCQFFCMCGYTYLTSVFPYNQAGTSLFAHVLNYTTIPCCPQDVTVKLVSTETLEVMWSPVKGAELYETTAAHTNNVLHCNDTSPVCALSDLSCNTPYSVTVTPCSELRGCNNTCTPHKHETAPCAPEILDMTQTTNSSYRVLITTPNSPSTNYTITATGRYDKYLCQSINNSCEFTKLPCGSIYEVIAVASTAVGKSLPGYSKTLETGPCCPSTVNVTQVTQAMTNVTWSPGTGARSYIAILRSPHGEAKCHTLDSHCLMGCITCGTNYSVYMDAISSTGHKSLCQYQGFSTSACCPTGVKLYRRTNNSLRVYWRSSSPQAYNHTVELYGTGANYTCFAAAGSMYCDIQEGTCGDVYRVVVAPVEKYGVKVTFCLPRTYSVPCPGSNAGMVISRRRRSVK</sequence>
<feature type="domain" description="Fibronectin type-III" evidence="2">
    <location>
        <begin position="454"/>
        <end position="539"/>
    </location>
</feature>
<dbReference type="CDD" id="cd00063">
    <property type="entry name" value="FN3"/>
    <property type="match status" value="3"/>
</dbReference>
<feature type="domain" description="Fibronectin type-III" evidence="2">
    <location>
        <begin position="112"/>
        <end position="198"/>
    </location>
</feature>
<feature type="domain" description="Fibronectin type-III" evidence="2">
    <location>
        <begin position="199"/>
        <end position="288"/>
    </location>
</feature>
<evidence type="ECO:0000259" key="2">
    <source>
        <dbReference type="PROSITE" id="PS50853"/>
    </source>
</evidence>
<gene>
    <name evidence="3" type="ORF">CHARACLAT_008388</name>
</gene>
<feature type="chain" id="PRO_5045765732" description="Fibronectin type-III domain-containing protein" evidence="1">
    <location>
        <begin position="21"/>
        <end position="815"/>
    </location>
</feature>
<dbReference type="InterPro" id="IPR036116">
    <property type="entry name" value="FN3_sf"/>
</dbReference>
<keyword evidence="4" id="KW-1185">Reference proteome</keyword>
<evidence type="ECO:0000313" key="4">
    <source>
        <dbReference type="Proteomes" id="UP001352852"/>
    </source>
</evidence>